<evidence type="ECO:0000256" key="4">
    <source>
        <dbReference type="ARBA" id="ARBA00011881"/>
    </source>
</evidence>
<dbReference type="PRINTS" id="PR00189">
    <property type="entry name" value="TRNSTHYRETIN"/>
</dbReference>
<dbReference type="STRING" id="571298.SAMN04488026_100917"/>
<dbReference type="InterPro" id="IPR023418">
    <property type="entry name" value="Thyroxine_BS"/>
</dbReference>
<comment type="function">
    <text evidence="2">Catalyzes the hydrolysis of 5-hydroxyisourate (HIU) to 2-oxo-4-hydroxy-4-carboxy-5-ureidoimidazoline (OHCU).</text>
</comment>
<evidence type="ECO:0000313" key="10">
    <source>
        <dbReference type="EMBL" id="SDI92400.1"/>
    </source>
</evidence>
<dbReference type="Pfam" id="PF00576">
    <property type="entry name" value="Transthyretin"/>
    <property type="match status" value="1"/>
</dbReference>
<evidence type="ECO:0000256" key="5">
    <source>
        <dbReference type="ARBA" id="ARBA00022631"/>
    </source>
</evidence>
<organism evidence="10 11">
    <name type="scientific">Aliiruegeria lutimaris</name>
    <dbReference type="NCBI Taxonomy" id="571298"/>
    <lineage>
        <taxon>Bacteria</taxon>
        <taxon>Pseudomonadati</taxon>
        <taxon>Pseudomonadota</taxon>
        <taxon>Alphaproteobacteria</taxon>
        <taxon>Rhodobacterales</taxon>
        <taxon>Roseobacteraceae</taxon>
        <taxon>Aliiruegeria</taxon>
    </lineage>
</organism>
<evidence type="ECO:0000256" key="8">
    <source>
        <dbReference type="RuleBase" id="RU361270"/>
    </source>
</evidence>
<evidence type="ECO:0000313" key="11">
    <source>
        <dbReference type="Proteomes" id="UP000199382"/>
    </source>
</evidence>
<dbReference type="CDD" id="cd05822">
    <property type="entry name" value="TLP_HIUase"/>
    <property type="match status" value="1"/>
</dbReference>
<dbReference type="OrthoDB" id="9792386at2"/>
<dbReference type="PANTHER" id="PTHR10395:SF7">
    <property type="entry name" value="5-HYDROXYISOURATE HYDROLASE"/>
    <property type="match status" value="1"/>
</dbReference>
<gene>
    <name evidence="10" type="ORF">SAMN04488026_100917</name>
</gene>
<comment type="catalytic activity">
    <reaction evidence="1 8">
        <text>5-hydroxyisourate + H2O = 5-hydroxy-2-oxo-4-ureido-2,5-dihydro-1H-imidazole-5-carboxylate + H(+)</text>
        <dbReference type="Rhea" id="RHEA:23736"/>
        <dbReference type="ChEBI" id="CHEBI:15377"/>
        <dbReference type="ChEBI" id="CHEBI:15378"/>
        <dbReference type="ChEBI" id="CHEBI:18072"/>
        <dbReference type="ChEBI" id="CHEBI:58639"/>
        <dbReference type="EC" id="3.5.2.17"/>
    </reaction>
</comment>
<sequence length="117" mass="13016">MAGYLTTHVLDTALGKPAGGLEIELFRIKGDAREFLGRRITNQDGRTDGPILPDDLFEIGSYELVFHAGDYLRESGQVSQEPLFLDLVPIRFGMSEEAHFHVPLLLSPFGYSTYRGS</sequence>
<dbReference type="InterPro" id="IPR000895">
    <property type="entry name" value="Transthyretin/HIU_hydrolase"/>
</dbReference>
<dbReference type="PROSITE" id="PS00768">
    <property type="entry name" value="TRANSTHYRETIN_1"/>
    <property type="match status" value="1"/>
</dbReference>
<keyword evidence="6 8" id="KW-0378">Hydrolase</keyword>
<evidence type="ECO:0000256" key="7">
    <source>
        <dbReference type="PIRSR" id="PIRSR600895-51"/>
    </source>
</evidence>
<dbReference type="PROSITE" id="PS00769">
    <property type="entry name" value="TRANSTHYRETIN_2"/>
    <property type="match status" value="1"/>
</dbReference>
<keyword evidence="5 8" id="KW-0659">Purine metabolism</keyword>
<protein>
    <recommendedName>
        <fullName evidence="8">5-hydroxyisourate hydrolase</fullName>
        <shortName evidence="8">HIU hydrolase</shortName>
        <shortName evidence="8">HIUHase</shortName>
        <ecNumber evidence="8">3.5.2.17</ecNumber>
    </recommendedName>
</protein>
<dbReference type="RefSeq" id="WP_093151670.1">
    <property type="nucleotide sequence ID" value="NZ_FNEK01000009.1"/>
</dbReference>
<feature type="binding site" evidence="7">
    <location>
        <position position="114"/>
    </location>
    <ligand>
        <name>substrate</name>
    </ligand>
</feature>
<comment type="similarity">
    <text evidence="3 8">Belongs to the transthyretin family. 5-hydroxyisourate hydrolase subfamily.</text>
</comment>
<feature type="domain" description="Transthyretin/hydroxyisourate hydrolase" evidence="9">
    <location>
        <begin position="5"/>
        <end position="116"/>
    </location>
</feature>
<dbReference type="InterPro" id="IPR023416">
    <property type="entry name" value="Transthyretin/HIU_hydrolase_d"/>
</dbReference>
<feature type="binding site" evidence="7">
    <location>
        <position position="8"/>
    </location>
    <ligand>
        <name>substrate</name>
    </ligand>
</feature>
<dbReference type="GO" id="GO:0006144">
    <property type="term" value="P:purine nucleobase metabolic process"/>
    <property type="evidence" value="ECO:0007669"/>
    <property type="project" value="UniProtKB-KW"/>
</dbReference>
<proteinExistence type="inferred from homology"/>
<dbReference type="PANTHER" id="PTHR10395">
    <property type="entry name" value="URICASE AND TRANSTHYRETIN-RELATED"/>
    <property type="match status" value="1"/>
</dbReference>
<dbReference type="InterPro" id="IPR036817">
    <property type="entry name" value="Transthyretin/HIU_hydrolase_sf"/>
</dbReference>
<comment type="subunit">
    <text evidence="4 8">Homotetramer.</text>
</comment>
<reference evidence="10 11" key="1">
    <citation type="submission" date="2016-10" db="EMBL/GenBank/DDBJ databases">
        <authorList>
            <person name="de Groot N.N."/>
        </authorList>
    </citation>
    <scope>NUCLEOTIDE SEQUENCE [LARGE SCALE GENOMIC DNA]</scope>
    <source>
        <strain evidence="10 11">DSM 25294</strain>
    </source>
</reference>
<dbReference type="Proteomes" id="UP000199382">
    <property type="component" value="Unassembled WGS sequence"/>
</dbReference>
<dbReference type="NCBIfam" id="TIGR02962">
    <property type="entry name" value="hdxy_isourate"/>
    <property type="match status" value="1"/>
</dbReference>
<keyword evidence="11" id="KW-1185">Reference proteome</keyword>
<dbReference type="Gene3D" id="2.60.40.180">
    <property type="entry name" value="Transthyretin/hydroxyisourate hydrolase domain"/>
    <property type="match status" value="1"/>
</dbReference>
<evidence type="ECO:0000259" key="9">
    <source>
        <dbReference type="Pfam" id="PF00576"/>
    </source>
</evidence>
<dbReference type="EC" id="3.5.2.17" evidence="8"/>
<accession>A0A1G8PKN0</accession>
<evidence type="ECO:0000256" key="1">
    <source>
        <dbReference type="ARBA" id="ARBA00001043"/>
    </source>
</evidence>
<dbReference type="AlphaFoldDB" id="A0A1G8PKN0"/>
<evidence type="ECO:0000256" key="3">
    <source>
        <dbReference type="ARBA" id="ARBA00009850"/>
    </source>
</evidence>
<evidence type="ECO:0000256" key="6">
    <source>
        <dbReference type="ARBA" id="ARBA00022801"/>
    </source>
</evidence>
<dbReference type="EMBL" id="FNEK01000009">
    <property type="protein sequence ID" value="SDI92400.1"/>
    <property type="molecule type" value="Genomic_DNA"/>
</dbReference>
<dbReference type="InterPro" id="IPR023419">
    <property type="entry name" value="Transthyretin_CS"/>
</dbReference>
<name>A0A1G8PKN0_9RHOB</name>
<feature type="binding site" evidence="7">
    <location>
        <position position="46"/>
    </location>
    <ligand>
        <name>substrate</name>
    </ligand>
</feature>
<dbReference type="SUPFAM" id="SSF49472">
    <property type="entry name" value="Transthyretin (synonym: prealbumin)"/>
    <property type="match status" value="1"/>
</dbReference>
<dbReference type="InterPro" id="IPR014306">
    <property type="entry name" value="Hydroxyisourate_hydrolase"/>
</dbReference>
<dbReference type="GO" id="GO:0033971">
    <property type="term" value="F:hydroxyisourate hydrolase activity"/>
    <property type="evidence" value="ECO:0007669"/>
    <property type="project" value="UniProtKB-EC"/>
</dbReference>
<evidence type="ECO:0000256" key="2">
    <source>
        <dbReference type="ARBA" id="ARBA00002704"/>
    </source>
</evidence>